<dbReference type="Proteomes" id="UP000325433">
    <property type="component" value="Unassembled WGS sequence"/>
</dbReference>
<sequence>MRKKKNGYEKTAFPFHTVRVVELLLCFFCILASASVLSGEGEVWGVVSGGDEDS</sequence>
<keyword evidence="1" id="KW-0812">Transmembrane</keyword>
<reference evidence="3" key="1">
    <citation type="submission" date="2019-04" db="EMBL/GenBank/DDBJ databases">
        <title>Friends and foes A comparative genomics studyof 23 Aspergillus species from section Flavi.</title>
        <authorList>
            <consortium name="DOE Joint Genome Institute"/>
            <person name="Kjaerbolling I."/>
            <person name="Vesth T."/>
            <person name="Frisvad J.C."/>
            <person name="Nybo J.L."/>
            <person name="Theobald S."/>
            <person name="Kildgaard S."/>
            <person name="Isbrandt T."/>
            <person name="Kuo A."/>
            <person name="Sato A."/>
            <person name="Lyhne E.K."/>
            <person name="Kogle M.E."/>
            <person name="Wiebenga A."/>
            <person name="Kun R.S."/>
            <person name="Lubbers R.J."/>
            <person name="Makela M.R."/>
            <person name="Barry K."/>
            <person name="Chovatia M."/>
            <person name="Clum A."/>
            <person name="Daum C."/>
            <person name="Haridas S."/>
            <person name="He G."/>
            <person name="LaButti K."/>
            <person name="Lipzen A."/>
            <person name="Mondo S."/>
            <person name="Riley R."/>
            <person name="Salamov A."/>
            <person name="Simmons B.A."/>
            <person name="Magnuson J.K."/>
            <person name="Henrissat B."/>
            <person name="Mortensen U.H."/>
            <person name="Larsen T.O."/>
            <person name="Devries R.P."/>
            <person name="Grigoriev I.V."/>
            <person name="Machida M."/>
            <person name="Baker S.E."/>
            <person name="Andersen M.R."/>
        </authorList>
    </citation>
    <scope>NUCLEOTIDE SEQUENCE [LARGE SCALE GENOMIC DNA]</scope>
    <source>
        <strain evidence="3">CBS 130015</strain>
    </source>
</reference>
<name>A0A5N6VYK0_9EURO</name>
<protein>
    <submittedName>
        <fullName evidence="2">Uncharacterized protein</fullName>
    </submittedName>
</protein>
<evidence type="ECO:0000313" key="2">
    <source>
        <dbReference type="EMBL" id="KAE8312210.1"/>
    </source>
</evidence>
<accession>A0A5N6VYK0</accession>
<dbReference type="EMBL" id="ML738335">
    <property type="protein sequence ID" value="KAE8312210.1"/>
    <property type="molecule type" value="Genomic_DNA"/>
</dbReference>
<feature type="transmembrane region" description="Helical" evidence="1">
    <location>
        <begin position="20"/>
        <end position="38"/>
    </location>
</feature>
<evidence type="ECO:0000313" key="3">
    <source>
        <dbReference type="Proteomes" id="UP000325433"/>
    </source>
</evidence>
<keyword evidence="3" id="KW-1185">Reference proteome</keyword>
<dbReference type="AlphaFoldDB" id="A0A5N6VYK0"/>
<keyword evidence="1" id="KW-0472">Membrane</keyword>
<keyword evidence="1" id="KW-1133">Transmembrane helix</keyword>
<organism evidence="2 3">
    <name type="scientific">Aspergillus transmontanensis</name>
    <dbReference type="NCBI Taxonomy" id="1034304"/>
    <lineage>
        <taxon>Eukaryota</taxon>
        <taxon>Fungi</taxon>
        <taxon>Dikarya</taxon>
        <taxon>Ascomycota</taxon>
        <taxon>Pezizomycotina</taxon>
        <taxon>Eurotiomycetes</taxon>
        <taxon>Eurotiomycetidae</taxon>
        <taxon>Eurotiales</taxon>
        <taxon>Aspergillaceae</taxon>
        <taxon>Aspergillus</taxon>
        <taxon>Aspergillus subgen. Circumdati</taxon>
    </lineage>
</organism>
<evidence type="ECO:0000256" key="1">
    <source>
        <dbReference type="SAM" id="Phobius"/>
    </source>
</evidence>
<proteinExistence type="predicted"/>
<gene>
    <name evidence="2" type="ORF">BDV41DRAFT_539493</name>
</gene>